<dbReference type="OrthoDB" id="9800503at2"/>
<reference evidence="3 4" key="1">
    <citation type="submission" date="2018-10" db="EMBL/GenBank/DDBJ databases">
        <title>Genomic Encyclopedia of Archaeal and Bacterial Type Strains, Phase II (KMG-II): from individual species to whole genera.</title>
        <authorList>
            <person name="Goeker M."/>
        </authorList>
    </citation>
    <scope>NUCLEOTIDE SEQUENCE [LARGE SCALE GENOMIC DNA]</scope>
    <source>
        <strain evidence="3 4">DSM 235</strain>
    </source>
</reference>
<accession>A0A495VEM5</accession>
<dbReference type="EMBL" id="RBXL01000001">
    <property type="protein sequence ID" value="RKT46837.1"/>
    <property type="molecule type" value="Genomic_DNA"/>
</dbReference>
<dbReference type="InterPro" id="IPR036165">
    <property type="entry name" value="YefM-like_sf"/>
</dbReference>
<evidence type="ECO:0000313" key="3">
    <source>
        <dbReference type="EMBL" id="RKT46837.1"/>
    </source>
</evidence>
<dbReference type="Gene3D" id="3.40.1620.10">
    <property type="entry name" value="YefM-like domain"/>
    <property type="match status" value="1"/>
</dbReference>
<comment type="function">
    <text evidence="2">Antitoxin component of a type II toxin-antitoxin (TA) system.</text>
</comment>
<dbReference type="Proteomes" id="UP000274556">
    <property type="component" value="Unassembled WGS sequence"/>
</dbReference>
<dbReference type="RefSeq" id="WP_120798897.1">
    <property type="nucleotide sequence ID" value="NZ_RBXL01000001.1"/>
</dbReference>
<name>A0A495VEM5_9GAMM</name>
<dbReference type="NCBIfam" id="TIGR01552">
    <property type="entry name" value="phd_fam"/>
    <property type="match status" value="1"/>
</dbReference>
<evidence type="ECO:0000256" key="2">
    <source>
        <dbReference type="RuleBase" id="RU362080"/>
    </source>
</evidence>
<keyword evidence="4" id="KW-1185">Reference proteome</keyword>
<dbReference type="Pfam" id="PF02604">
    <property type="entry name" value="PhdYeFM_antitox"/>
    <property type="match status" value="1"/>
</dbReference>
<protein>
    <recommendedName>
        <fullName evidence="2">Antitoxin</fullName>
    </recommendedName>
</protein>
<comment type="caution">
    <text evidence="3">The sequence shown here is derived from an EMBL/GenBank/DDBJ whole genome shotgun (WGS) entry which is preliminary data.</text>
</comment>
<evidence type="ECO:0000313" key="4">
    <source>
        <dbReference type="Proteomes" id="UP000274556"/>
    </source>
</evidence>
<comment type="similarity">
    <text evidence="1 2">Belongs to the phD/YefM antitoxin family.</text>
</comment>
<evidence type="ECO:0000256" key="1">
    <source>
        <dbReference type="ARBA" id="ARBA00009981"/>
    </source>
</evidence>
<proteinExistence type="inferred from homology"/>
<sequence>MQAINMLQAKTNLSRLVEAIEQGTEREIVIARNGHPVAKLVPVSDVPLERRIGVAKGLFVVPDNIDAHNHEVARLFLGGRPGEDAKAEQG</sequence>
<gene>
    <name evidence="3" type="ORF">BDD21_4377</name>
</gene>
<organism evidence="3 4">
    <name type="scientific">Thiocapsa rosea</name>
    <dbReference type="NCBI Taxonomy" id="69360"/>
    <lineage>
        <taxon>Bacteria</taxon>
        <taxon>Pseudomonadati</taxon>
        <taxon>Pseudomonadota</taxon>
        <taxon>Gammaproteobacteria</taxon>
        <taxon>Chromatiales</taxon>
        <taxon>Chromatiaceae</taxon>
        <taxon>Thiocapsa</taxon>
    </lineage>
</organism>
<dbReference type="AlphaFoldDB" id="A0A495VEM5"/>
<dbReference type="SUPFAM" id="SSF143120">
    <property type="entry name" value="YefM-like"/>
    <property type="match status" value="1"/>
</dbReference>
<dbReference type="InterPro" id="IPR006442">
    <property type="entry name" value="Antitoxin_Phd/YefM"/>
</dbReference>